<comment type="caution">
    <text evidence="2">The sequence shown here is derived from an EMBL/GenBank/DDBJ whole genome shotgun (WGS) entry which is preliminary data.</text>
</comment>
<accession>A0A917W9T1</accession>
<evidence type="ECO:0000313" key="2">
    <source>
        <dbReference type="EMBL" id="GGL85984.1"/>
    </source>
</evidence>
<dbReference type="Proteomes" id="UP000649829">
    <property type="component" value="Unassembled WGS sequence"/>
</dbReference>
<dbReference type="RefSeq" id="WP_028285430.1">
    <property type="nucleotide sequence ID" value="NZ_JAYMDU010000001.1"/>
</dbReference>
<keyword evidence="3" id="KW-1185">Reference proteome</keyword>
<reference evidence="2" key="1">
    <citation type="journal article" date="2014" name="Int. J. Syst. Evol. Microbiol.">
        <title>Complete genome sequence of Corynebacterium casei LMG S-19264T (=DSM 44701T), isolated from a smear-ripened cheese.</title>
        <authorList>
            <consortium name="US DOE Joint Genome Institute (JGI-PGF)"/>
            <person name="Walter F."/>
            <person name="Albersmeier A."/>
            <person name="Kalinowski J."/>
            <person name="Ruckert C."/>
        </authorList>
    </citation>
    <scope>NUCLEOTIDE SEQUENCE</scope>
    <source>
        <strain evidence="2">CGMCC 1.6293</strain>
    </source>
</reference>
<protein>
    <recommendedName>
        <fullName evidence="4">AAA+ family ATPase</fullName>
    </recommendedName>
</protein>
<sequence length="133" mass="14650">MTKHMPLILLLALAAPLPIAAIAQATTDEEATEDGPTLMERGARIFMRGLMSEMEPALRDLHESFEEVEPAIRSFVQEMGPAVVDLLETVKDFRGYHPPEILPNGDIIMRKKLPGEMETPGETEVGPDGEVEL</sequence>
<gene>
    <name evidence="2" type="ORF">GCM10011534_04840</name>
</gene>
<proteinExistence type="predicted"/>
<feature type="chain" id="PRO_5037827030" description="AAA+ family ATPase" evidence="1">
    <location>
        <begin position="26"/>
        <end position="133"/>
    </location>
</feature>
<name>A0A917W9T1_9RHOB</name>
<organism evidence="2 3">
    <name type="scientific">Pseudooceanicola nanhaiensis</name>
    <dbReference type="NCBI Taxonomy" id="375761"/>
    <lineage>
        <taxon>Bacteria</taxon>
        <taxon>Pseudomonadati</taxon>
        <taxon>Pseudomonadota</taxon>
        <taxon>Alphaproteobacteria</taxon>
        <taxon>Rhodobacterales</taxon>
        <taxon>Paracoccaceae</taxon>
        <taxon>Pseudooceanicola</taxon>
    </lineage>
</organism>
<evidence type="ECO:0008006" key="4">
    <source>
        <dbReference type="Google" id="ProtNLM"/>
    </source>
</evidence>
<feature type="signal peptide" evidence="1">
    <location>
        <begin position="1"/>
        <end position="25"/>
    </location>
</feature>
<dbReference type="AlphaFoldDB" id="A0A917W9T1"/>
<keyword evidence="1" id="KW-0732">Signal</keyword>
<evidence type="ECO:0000313" key="3">
    <source>
        <dbReference type="Proteomes" id="UP000649829"/>
    </source>
</evidence>
<reference evidence="2" key="2">
    <citation type="submission" date="2020-09" db="EMBL/GenBank/DDBJ databases">
        <authorList>
            <person name="Sun Q."/>
            <person name="Zhou Y."/>
        </authorList>
    </citation>
    <scope>NUCLEOTIDE SEQUENCE</scope>
    <source>
        <strain evidence="2">CGMCC 1.6293</strain>
    </source>
</reference>
<evidence type="ECO:0000256" key="1">
    <source>
        <dbReference type="SAM" id="SignalP"/>
    </source>
</evidence>
<dbReference type="EMBL" id="BMLF01000001">
    <property type="protein sequence ID" value="GGL85984.1"/>
    <property type="molecule type" value="Genomic_DNA"/>
</dbReference>